<evidence type="ECO:0000256" key="4">
    <source>
        <dbReference type="ARBA" id="ARBA00022614"/>
    </source>
</evidence>
<comment type="subcellular location">
    <subcellularLocation>
        <location evidence="1">Secreted</location>
    </subcellularLocation>
</comment>
<dbReference type="InterPro" id="IPR032674">
    <property type="entry name" value="LRR_E3_ligase_N"/>
</dbReference>
<evidence type="ECO:0000256" key="3">
    <source>
        <dbReference type="ARBA" id="ARBA00022525"/>
    </source>
</evidence>
<dbReference type="PANTHER" id="PTHR47114">
    <property type="match status" value="1"/>
</dbReference>
<dbReference type="Gene3D" id="3.80.10.10">
    <property type="entry name" value="Ribonuclease Inhibitor"/>
    <property type="match status" value="1"/>
</dbReference>
<dbReference type="InterPro" id="IPR032675">
    <property type="entry name" value="LRR_dom_sf"/>
</dbReference>
<evidence type="ECO:0000256" key="5">
    <source>
        <dbReference type="ARBA" id="ARBA00022737"/>
    </source>
</evidence>
<evidence type="ECO:0000256" key="2">
    <source>
        <dbReference type="ARBA" id="ARBA00009868"/>
    </source>
</evidence>
<protein>
    <submittedName>
        <fullName evidence="8">Ubiquitin-protein ligase E3 (N-end-recognizing protein)</fullName>
        <ecNumber evidence="8">6.3.2.-</ecNumber>
    </submittedName>
</protein>
<dbReference type="EC" id="6.3.2.-" evidence="8"/>
<keyword evidence="4" id="KW-0433">Leucine-rich repeat</keyword>
<keyword evidence="8" id="KW-0614">Plasmid</keyword>
<evidence type="ECO:0000256" key="6">
    <source>
        <dbReference type="SAM" id="MobiDB-lite"/>
    </source>
</evidence>
<comment type="similarity">
    <text evidence="2">Belongs to the LRR-containing bacterial E3 ligase family.</text>
</comment>
<feature type="domain" description="LRR-containing bacterial E3 ligase N-terminal" evidence="7">
    <location>
        <begin position="4"/>
        <end position="49"/>
    </location>
</feature>
<feature type="region of interest" description="Disordered" evidence="6">
    <location>
        <begin position="1"/>
        <end position="22"/>
    </location>
</feature>
<accession>A0A0A7A467</accession>
<organism evidence="8 9">
    <name type="scientific">Shigella dysenteriae 1617</name>
    <dbReference type="NCBI Taxonomy" id="754093"/>
    <lineage>
        <taxon>Bacteria</taxon>
        <taxon>Pseudomonadati</taxon>
        <taxon>Pseudomonadota</taxon>
        <taxon>Gammaproteobacteria</taxon>
        <taxon>Enterobacterales</taxon>
        <taxon>Enterobacteriaceae</taxon>
        <taxon>Shigella</taxon>
    </lineage>
</organism>
<dbReference type="Proteomes" id="UP000031647">
    <property type="component" value="Plasmid pSLG231"/>
</dbReference>
<dbReference type="SMART" id="SM00364">
    <property type="entry name" value="LRR_BAC"/>
    <property type="match status" value="7"/>
</dbReference>
<proteinExistence type="inferred from homology"/>
<sequence>MFSVNNTHSSVSCSPSINSNSTSNEHYLRILTEWEKNSSPGEERGIAFNRLSQCFQNQEAVLNLSDLNLTSLPELPKHISALIVENNKLTSLPKLPAFLKELNADNNRLSVIPELPESLTTLSVRSNQLENLPVLPNHLTSLFVENNRLYNLPALPEKLKFLHVYYNRLTTLPDLPDKLEILCAQRNNLVTFPQFSDRNNIRQKEYYFHFNQITTLPESFSQLDSSYRINISGTSLHAIPPDSVNRSLHGWKNSVPLRSFDSSLSLLLLMPLRAVRTVSRSHGTISGKPSWSIRHQKAFSIMIPALCPRSLTAFPIPSLHAIPPDSVNRSLHGWKNSVPLRSFDSSLSLLLLMPLRAVRTVSRSHGTISGKPSWSIRHLKAFSIMIPALCSPWAGKCSASKFWRTLPGIKSELSILWMR</sequence>
<dbReference type="EMBL" id="CP006737">
    <property type="protein sequence ID" value="AHA69022.1"/>
    <property type="molecule type" value="Genomic_DNA"/>
</dbReference>
<dbReference type="PANTHER" id="PTHR47114:SF2">
    <property type="entry name" value="OLIGODENDROCYTE-MYELIN GLYCOPROTEIN"/>
    <property type="match status" value="1"/>
</dbReference>
<keyword evidence="8" id="KW-0436">Ligase</keyword>
<dbReference type="Pfam" id="PF12468">
    <property type="entry name" value="LRR_TTSS"/>
    <property type="match status" value="1"/>
</dbReference>
<evidence type="ECO:0000313" key="9">
    <source>
        <dbReference type="Proteomes" id="UP000031647"/>
    </source>
</evidence>
<keyword evidence="5" id="KW-0677">Repeat</keyword>
<dbReference type="InterPro" id="IPR001611">
    <property type="entry name" value="Leu-rich_rpt"/>
</dbReference>
<evidence type="ECO:0000256" key="1">
    <source>
        <dbReference type="ARBA" id="ARBA00004613"/>
    </source>
</evidence>
<dbReference type="KEGG" id="sdz:Asd1617_06195"/>
<dbReference type="PATRIC" id="fig|754093.4.peg.6065"/>
<dbReference type="GO" id="GO:0005576">
    <property type="term" value="C:extracellular region"/>
    <property type="evidence" value="ECO:0007669"/>
    <property type="project" value="UniProtKB-SubCell"/>
</dbReference>
<dbReference type="SUPFAM" id="SSF52058">
    <property type="entry name" value="L domain-like"/>
    <property type="match status" value="1"/>
</dbReference>
<gene>
    <name evidence="8" type="ORF">Asd1617_06195</name>
</gene>
<reference evidence="8 9" key="1">
    <citation type="submission" date="2013-09" db="EMBL/GenBank/DDBJ databases">
        <title>Comparative genomics of Sd1617 to representative strains in evaluating its pathogenesis.</title>
        <authorList>
            <person name="Aksomboon Vongsawan A."/>
            <person name="Kapatral V."/>
            <person name="Vaisvil B."/>
            <person name="Serichantalergs O."/>
            <person name="Hale T.L."/>
            <person name="Mason C.J."/>
        </authorList>
    </citation>
    <scope>NUCLEOTIDE SEQUENCE [LARGE SCALE GENOMIC DNA]</scope>
    <source>
        <strain evidence="8 9">1617</strain>
        <plasmid evidence="8 9">pSLG231</plasmid>
    </source>
</reference>
<evidence type="ECO:0000259" key="7">
    <source>
        <dbReference type="Pfam" id="PF12468"/>
    </source>
</evidence>
<dbReference type="PROSITE" id="PS51450">
    <property type="entry name" value="LRR"/>
    <property type="match status" value="2"/>
</dbReference>
<geneLocation type="plasmid" evidence="8 9">
    <name>pSLG231</name>
</geneLocation>
<feature type="compositionally biased region" description="Low complexity" evidence="6">
    <location>
        <begin position="9"/>
        <end position="22"/>
    </location>
</feature>
<evidence type="ECO:0000313" key="8">
    <source>
        <dbReference type="EMBL" id="AHA69022.1"/>
    </source>
</evidence>
<name>A0A0A7A467_SHIDY</name>
<dbReference type="HOGENOM" id="CLU_655357_0_0_6"/>
<dbReference type="InterPro" id="IPR051071">
    <property type="entry name" value="LRR-bact_E3_ubiq_ligases"/>
</dbReference>
<dbReference type="GO" id="GO:0016874">
    <property type="term" value="F:ligase activity"/>
    <property type="evidence" value="ECO:0007669"/>
    <property type="project" value="UniProtKB-KW"/>
</dbReference>
<dbReference type="AlphaFoldDB" id="A0A0A7A467"/>
<keyword evidence="3" id="KW-0964">Secreted</keyword>